<dbReference type="PANTHER" id="PTHR46698:SF4">
    <property type="entry name" value="CROSSVEINLESS 2"/>
    <property type="match status" value="1"/>
</dbReference>
<feature type="domain" description="VWFC" evidence="4">
    <location>
        <begin position="94"/>
        <end position="143"/>
    </location>
</feature>
<dbReference type="GO" id="GO:0005576">
    <property type="term" value="C:extracellular region"/>
    <property type="evidence" value="ECO:0007669"/>
    <property type="project" value="UniProtKB-SubCell"/>
</dbReference>
<dbReference type="EMBL" id="JAIWYP010000015">
    <property type="protein sequence ID" value="KAH3702065.1"/>
    <property type="molecule type" value="Genomic_DNA"/>
</dbReference>
<dbReference type="InterPro" id="IPR001007">
    <property type="entry name" value="VWF_dom"/>
</dbReference>
<comment type="caution">
    <text evidence="5">The sequence shown here is derived from an EMBL/GenBank/DDBJ whole genome shotgun (WGS) entry which is preliminary data.</text>
</comment>
<feature type="domain" description="VWFC" evidence="4">
    <location>
        <begin position="380"/>
        <end position="438"/>
    </location>
</feature>
<organism evidence="5 6">
    <name type="scientific">Dreissena polymorpha</name>
    <name type="common">Zebra mussel</name>
    <name type="synonym">Mytilus polymorpha</name>
    <dbReference type="NCBI Taxonomy" id="45954"/>
    <lineage>
        <taxon>Eukaryota</taxon>
        <taxon>Metazoa</taxon>
        <taxon>Spiralia</taxon>
        <taxon>Lophotrochozoa</taxon>
        <taxon>Mollusca</taxon>
        <taxon>Bivalvia</taxon>
        <taxon>Autobranchia</taxon>
        <taxon>Heteroconchia</taxon>
        <taxon>Euheterodonta</taxon>
        <taxon>Imparidentia</taxon>
        <taxon>Neoheterodontei</taxon>
        <taxon>Myida</taxon>
        <taxon>Dreissenoidea</taxon>
        <taxon>Dreissenidae</taxon>
        <taxon>Dreissena</taxon>
    </lineage>
</organism>
<dbReference type="InterPro" id="IPR052424">
    <property type="entry name" value="Kielin_Chordin-BMP_Reg"/>
</dbReference>
<feature type="domain" description="VWFC" evidence="4">
    <location>
        <begin position="203"/>
        <end position="261"/>
    </location>
</feature>
<dbReference type="Pfam" id="PF00093">
    <property type="entry name" value="VWC"/>
    <property type="match status" value="1"/>
</dbReference>
<dbReference type="PROSITE" id="PS01208">
    <property type="entry name" value="VWFC_1"/>
    <property type="match status" value="3"/>
</dbReference>
<gene>
    <name evidence="5" type="ORF">DPMN_077066</name>
</gene>
<keyword evidence="6" id="KW-1185">Reference proteome</keyword>
<feature type="domain" description="VWFC" evidence="4">
    <location>
        <begin position="321"/>
        <end position="379"/>
    </location>
</feature>
<feature type="domain" description="VWFC" evidence="4">
    <location>
        <begin position="144"/>
        <end position="202"/>
    </location>
</feature>
<evidence type="ECO:0000313" key="5">
    <source>
        <dbReference type="EMBL" id="KAH3702065.1"/>
    </source>
</evidence>
<evidence type="ECO:0000256" key="2">
    <source>
        <dbReference type="ARBA" id="ARBA00022525"/>
    </source>
</evidence>
<sequence>MLTRQSVPSANPCATCVCENGEVTCDYKNCTQLSCDDQLRPEGQCCAACAEGHWLMNREVPGSNPALTTGISFSKKFIPHLLLSTQVYKWIPKYKEGESIPGNNACESCKCTQGKVVCTYTSCQTLTCTNKVTNPGKCCPDCVQVCKMNGKDYKEGENVPSDDPCQTCTCRNGDIDCVYNDCVPPKCPNTYTPKGKCCPECVQGCTMNGKTYKDGEAVPTKDPCENCTCNNGDVDCDYTACAPPPCDISYTPVAKCCPVCRTDCVRNGKTYKDGESVPDDNPCATCKCVKGVVKCGYKECTPLTCAASYRPKGECCAKCKEGCEKNGQKYEHGQTVPDSDPCKTCRCLSGEVKCDTISCPKLACYDTYKPAGRCCPRCKESCTRDGKTYEHGKPVPDADPCRNCTCDNGRVRCDIVVCPIMNCYVTVPQPGKCCPICKEYNKCKTTGQYAAEYKHGYNTPSEDPCKYCTCVDGKMECEDYACPKLTCGEYERIKPKGKCCQVCKEKKPCNKGPYGKDYDDGDYVPDYKPCKKCRCNYGNIECEDSKYGC</sequence>
<comment type="subcellular location">
    <subcellularLocation>
        <location evidence="1">Secreted</location>
    </subcellularLocation>
</comment>
<evidence type="ECO:0000259" key="4">
    <source>
        <dbReference type="PROSITE" id="PS50184"/>
    </source>
</evidence>
<dbReference type="PANTHER" id="PTHR46698">
    <property type="entry name" value="CROSSVEINLESS 2"/>
    <property type="match status" value="1"/>
</dbReference>
<evidence type="ECO:0000256" key="1">
    <source>
        <dbReference type="ARBA" id="ARBA00004613"/>
    </source>
</evidence>
<feature type="domain" description="VWFC" evidence="4">
    <location>
        <begin position="262"/>
        <end position="320"/>
    </location>
</feature>
<keyword evidence="3" id="KW-0732">Signal</keyword>
<evidence type="ECO:0000256" key="3">
    <source>
        <dbReference type="ARBA" id="ARBA00022729"/>
    </source>
</evidence>
<keyword evidence="2" id="KW-0964">Secreted</keyword>
<dbReference type="AlphaFoldDB" id="A0A9D3YNI8"/>
<protein>
    <recommendedName>
        <fullName evidence="4">VWFC domain-containing protein</fullName>
    </recommendedName>
</protein>
<dbReference type="GO" id="GO:0030513">
    <property type="term" value="P:positive regulation of BMP signaling pathway"/>
    <property type="evidence" value="ECO:0007669"/>
    <property type="project" value="TreeGrafter"/>
</dbReference>
<accession>A0A9D3YNI8</accession>
<dbReference type="Gene3D" id="6.20.200.20">
    <property type="match status" value="8"/>
</dbReference>
<dbReference type="SUPFAM" id="SSF57603">
    <property type="entry name" value="FnI-like domain"/>
    <property type="match status" value="8"/>
</dbReference>
<name>A0A9D3YNI8_DREPO</name>
<reference evidence="5" key="1">
    <citation type="journal article" date="2019" name="bioRxiv">
        <title>The Genome of the Zebra Mussel, Dreissena polymorpha: A Resource for Invasive Species Research.</title>
        <authorList>
            <person name="McCartney M.A."/>
            <person name="Auch B."/>
            <person name="Kono T."/>
            <person name="Mallez S."/>
            <person name="Zhang Y."/>
            <person name="Obille A."/>
            <person name="Becker A."/>
            <person name="Abrahante J.E."/>
            <person name="Garbe J."/>
            <person name="Badalamenti J.P."/>
            <person name="Herman A."/>
            <person name="Mangelson H."/>
            <person name="Liachko I."/>
            <person name="Sullivan S."/>
            <person name="Sone E.D."/>
            <person name="Koren S."/>
            <person name="Silverstein K.A.T."/>
            <person name="Beckman K.B."/>
            <person name="Gohl D.M."/>
        </authorList>
    </citation>
    <scope>NUCLEOTIDE SEQUENCE</scope>
    <source>
        <strain evidence="5">Duluth1</strain>
        <tissue evidence="5">Whole animal</tissue>
    </source>
</reference>
<dbReference type="SMART" id="SM00215">
    <property type="entry name" value="VWC_out"/>
    <property type="match status" value="4"/>
</dbReference>
<dbReference type="Proteomes" id="UP000828390">
    <property type="component" value="Unassembled WGS sequence"/>
</dbReference>
<proteinExistence type="predicted"/>
<dbReference type="PROSITE" id="PS50184">
    <property type="entry name" value="VWFC_2"/>
    <property type="match status" value="7"/>
</dbReference>
<feature type="domain" description="VWFC" evidence="4">
    <location>
        <begin position="441"/>
        <end position="504"/>
    </location>
</feature>
<dbReference type="SMART" id="SM00214">
    <property type="entry name" value="VWC"/>
    <property type="match status" value="8"/>
</dbReference>
<evidence type="ECO:0000313" key="6">
    <source>
        <dbReference type="Proteomes" id="UP000828390"/>
    </source>
</evidence>
<dbReference type="Pfam" id="PF23334">
    <property type="entry name" value="VWC2L_2nd"/>
    <property type="match status" value="7"/>
</dbReference>
<reference evidence="5" key="2">
    <citation type="submission" date="2020-11" db="EMBL/GenBank/DDBJ databases">
        <authorList>
            <person name="McCartney M.A."/>
            <person name="Auch B."/>
            <person name="Kono T."/>
            <person name="Mallez S."/>
            <person name="Becker A."/>
            <person name="Gohl D.M."/>
            <person name="Silverstein K.A.T."/>
            <person name="Koren S."/>
            <person name="Bechman K.B."/>
            <person name="Herman A."/>
            <person name="Abrahante J.E."/>
            <person name="Garbe J."/>
        </authorList>
    </citation>
    <scope>NUCLEOTIDE SEQUENCE</scope>
    <source>
        <strain evidence="5">Duluth1</strain>
        <tissue evidence="5">Whole animal</tissue>
    </source>
</reference>